<dbReference type="EMBL" id="JAPDRL010000054">
    <property type="protein sequence ID" value="KAJ9661853.1"/>
    <property type="molecule type" value="Genomic_DNA"/>
</dbReference>
<comment type="function">
    <text evidence="1 3">Regulator of type 1 phosphatases which maintains protein phosphatase activity under strict control.</text>
</comment>
<evidence type="ECO:0000313" key="6">
    <source>
        <dbReference type="Proteomes" id="UP001172684"/>
    </source>
</evidence>
<gene>
    <name evidence="5" type="primary">YPI1</name>
    <name evidence="5" type="ORF">H2201_006333</name>
</gene>
<evidence type="ECO:0000256" key="2">
    <source>
        <dbReference type="ARBA" id="ARBA00005605"/>
    </source>
</evidence>
<dbReference type="PANTHER" id="PTHR20835:SF0">
    <property type="entry name" value="E3 UBIQUITIN-PROTEIN LIGASE PPP1R11"/>
    <property type="match status" value="1"/>
</dbReference>
<proteinExistence type="inferred from homology"/>
<name>A0ABQ9NQH9_9PEZI</name>
<comment type="subcellular location">
    <subcellularLocation>
        <location evidence="3">Nucleus</location>
    </subcellularLocation>
</comment>
<feature type="compositionally biased region" description="Low complexity" evidence="4">
    <location>
        <begin position="85"/>
        <end position="95"/>
    </location>
</feature>
<evidence type="ECO:0000256" key="3">
    <source>
        <dbReference type="RuleBase" id="RU367162"/>
    </source>
</evidence>
<feature type="region of interest" description="Disordered" evidence="4">
    <location>
        <begin position="80"/>
        <end position="168"/>
    </location>
</feature>
<dbReference type="InterPro" id="IPR011107">
    <property type="entry name" value="PPI_Ypi1"/>
</dbReference>
<organism evidence="5 6">
    <name type="scientific">Coniosporium apollinis</name>
    <dbReference type="NCBI Taxonomy" id="61459"/>
    <lineage>
        <taxon>Eukaryota</taxon>
        <taxon>Fungi</taxon>
        <taxon>Dikarya</taxon>
        <taxon>Ascomycota</taxon>
        <taxon>Pezizomycotina</taxon>
        <taxon>Dothideomycetes</taxon>
        <taxon>Dothideomycetes incertae sedis</taxon>
        <taxon>Coniosporium</taxon>
    </lineage>
</organism>
<feature type="compositionally biased region" description="Polar residues" evidence="4">
    <location>
        <begin position="1"/>
        <end position="13"/>
    </location>
</feature>
<dbReference type="Proteomes" id="UP001172684">
    <property type="component" value="Unassembled WGS sequence"/>
</dbReference>
<feature type="compositionally biased region" description="Basic residues" evidence="4">
    <location>
        <begin position="116"/>
        <end position="126"/>
    </location>
</feature>
<comment type="caution">
    <text evidence="5">The sequence shown here is derived from an EMBL/GenBank/DDBJ whole genome shotgun (WGS) entry which is preliminary data.</text>
</comment>
<dbReference type="Pfam" id="PF07491">
    <property type="entry name" value="PPI_Ypi1"/>
    <property type="match status" value="1"/>
</dbReference>
<comment type="similarity">
    <text evidence="2 3">Belongs to the YPI1 family.</text>
</comment>
<accession>A0ABQ9NQH9</accession>
<keyword evidence="3" id="KW-0539">Nucleus</keyword>
<reference evidence="5" key="1">
    <citation type="submission" date="2022-10" db="EMBL/GenBank/DDBJ databases">
        <title>Culturing micro-colonial fungi from biological soil crusts in the Mojave desert and describing Neophaeococcomyces mojavensis, and introducing the new genera and species Taxawa tesnikishii.</title>
        <authorList>
            <person name="Kurbessoian T."/>
            <person name="Stajich J.E."/>
        </authorList>
    </citation>
    <scope>NUCLEOTIDE SEQUENCE</scope>
    <source>
        <strain evidence="5">TK_1</strain>
    </source>
</reference>
<dbReference type="PANTHER" id="PTHR20835">
    <property type="entry name" value="E3 UBIQUITIN-PROTEIN LIGASE PPP1R11-RELATED"/>
    <property type="match status" value="1"/>
</dbReference>
<evidence type="ECO:0000256" key="1">
    <source>
        <dbReference type="ARBA" id="ARBA00003401"/>
    </source>
</evidence>
<feature type="compositionally biased region" description="Low complexity" evidence="4">
    <location>
        <begin position="14"/>
        <end position="28"/>
    </location>
</feature>
<keyword evidence="6" id="KW-1185">Reference proteome</keyword>
<evidence type="ECO:0000256" key="4">
    <source>
        <dbReference type="SAM" id="MobiDB-lite"/>
    </source>
</evidence>
<evidence type="ECO:0000313" key="5">
    <source>
        <dbReference type="EMBL" id="KAJ9661853.1"/>
    </source>
</evidence>
<feature type="region of interest" description="Disordered" evidence="4">
    <location>
        <begin position="1"/>
        <end position="34"/>
    </location>
</feature>
<sequence length="168" mass="17731">MAPASTPSAGQARTTTRQPTGSVTTTTTQAPDVPQAFVPVTLRLRVEPVEERHIQWAEDVIDNEGMGKKSSKVCCIYHKPHAVDESSGSDSSDSSSDSDSDSEPDNSTARPVGGSRRGRKGHHHHHDHGDGDGDGCGGGSEGKGKGKARKRSPNAYEKQPKYGGSKKA</sequence>
<protein>
    <recommendedName>
        <fullName evidence="3">Type 1 phosphatases regulator</fullName>
    </recommendedName>
</protein>